<dbReference type="GO" id="GO:0004672">
    <property type="term" value="F:protein kinase activity"/>
    <property type="evidence" value="ECO:0007669"/>
    <property type="project" value="InterPro"/>
</dbReference>
<evidence type="ECO:0000313" key="2">
    <source>
        <dbReference type="EMBL" id="CAG8692499.1"/>
    </source>
</evidence>
<gene>
    <name evidence="2" type="ORF">CPELLU_LOCUS11378</name>
</gene>
<dbReference type="Proteomes" id="UP000789759">
    <property type="component" value="Unassembled WGS sequence"/>
</dbReference>
<proteinExistence type="predicted"/>
<sequence>MSIKQNLKKTYDNDLVDRSILSNYSGRWYNLATKEWAYENSNIDSNLKSQFAYHNASHDIHLARNIWRGLRPNIPENIPKLINEFINKCWNAQQDKRPTAKEIHDTIRSWTLLLNDKSTEFFTQIKNADETRENFLESDTSTPTHFMMNHVSRRFDFLPLGNYTSDNG</sequence>
<dbReference type="Pfam" id="PF07714">
    <property type="entry name" value="PK_Tyr_Ser-Thr"/>
    <property type="match status" value="1"/>
</dbReference>
<dbReference type="SUPFAM" id="SSF56112">
    <property type="entry name" value="Protein kinase-like (PK-like)"/>
    <property type="match status" value="1"/>
</dbReference>
<reference evidence="2" key="1">
    <citation type="submission" date="2021-06" db="EMBL/GenBank/DDBJ databases">
        <authorList>
            <person name="Kallberg Y."/>
            <person name="Tangrot J."/>
            <person name="Rosling A."/>
        </authorList>
    </citation>
    <scope>NUCLEOTIDE SEQUENCE</scope>
    <source>
        <strain evidence="2">FL966</strain>
    </source>
</reference>
<evidence type="ECO:0000259" key="1">
    <source>
        <dbReference type="Pfam" id="PF07714"/>
    </source>
</evidence>
<protein>
    <submittedName>
        <fullName evidence="2">15076_t:CDS:1</fullName>
    </submittedName>
</protein>
<accession>A0A9N9HMC1</accession>
<feature type="domain" description="Serine-threonine/tyrosine-protein kinase catalytic" evidence="1">
    <location>
        <begin position="58"/>
        <end position="106"/>
    </location>
</feature>
<dbReference type="InterPro" id="IPR001245">
    <property type="entry name" value="Ser-Thr/Tyr_kinase_cat_dom"/>
</dbReference>
<dbReference type="AlphaFoldDB" id="A0A9N9HMC1"/>
<dbReference type="OrthoDB" id="2403434at2759"/>
<dbReference type="Gene3D" id="1.10.510.10">
    <property type="entry name" value="Transferase(Phosphotransferase) domain 1"/>
    <property type="match status" value="1"/>
</dbReference>
<comment type="caution">
    <text evidence="2">The sequence shown here is derived from an EMBL/GenBank/DDBJ whole genome shotgun (WGS) entry which is preliminary data.</text>
</comment>
<dbReference type="InterPro" id="IPR011009">
    <property type="entry name" value="Kinase-like_dom_sf"/>
</dbReference>
<organism evidence="2 3">
    <name type="scientific">Cetraspora pellucida</name>
    <dbReference type="NCBI Taxonomy" id="1433469"/>
    <lineage>
        <taxon>Eukaryota</taxon>
        <taxon>Fungi</taxon>
        <taxon>Fungi incertae sedis</taxon>
        <taxon>Mucoromycota</taxon>
        <taxon>Glomeromycotina</taxon>
        <taxon>Glomeromycetes</taxon>
        <taxon>Diversisporales</taxon>
        <taxon>Gigasporaceae</taxon>
        <taxon>Cetraspora</taxon>
    </lineage>
</organism>
<keyword evidence="3" id="KW-1185">Reference proteome</keyword>
<name>A0A9N9HMC1_9GLOM</name>
<dbReference type="EMBL" id="CAJVQA010010039">
    <property type="protein sequence ID" value="CAG8692499.1"/>
    <property type="molecule type" value="Genomic_DNA"/>
</dbReference>
<evidence type="ECO:0000313" key="3">
    <source>
        <dbReference type="Proteomes" id="UP000789759"/>
    </source>
</evidence>